<accession>A0ABS8VM46</accession>
<evidence type="ECO:0000313" key="1">
    <source>
        <dbReference type="EMBL" id="MCE0481277.1"/>
    </source>
</evidence>
<dbReference type="Proteomes" id="UP000823775">
    <property type="component" value="Unassembled WGS sequence"/>
</dbReference>
<keyword evidence="2" id="KW-1185">Reference proteome</keyword>
<feature type="non-terminal residue" evidence="1">
    <location>
        <position position="1"/>
    </location>
</feature>
<dbReference type="EMBL" id="JACEIK010005346">
    <property type="protein sequence ID" value="MCE0481277.1"/>
    <property type="molecule type" value="Genomic_DNA"/>
</dbReference>
<comment type="caution">
    <text evidence="1">The sequence shown here is derived from an EMBL/GenBank/DDBJ whole genome shotgun (WGS) entry which is preliminary data.</text>
</comment>
<organism evidence="1 2">
    <name type="scientific">Datura stramonium</name>
    <name type="common">Jimsonweed</name>
    <name type="synonym">Common thornapple</name>
    <dbReference type="NCBI Taxonomy" id="4076"/>
    <lineage>
        <taxon>Eukaryota</taxon>
        <taxon>Viridiplantae</taxon>
        <taxon>Streptophyta</taxon>
        <taxon>Embryophyta</taxon>
        <taxon>Tracheophyta</taxon>
        <taxon>Spermatophyta</taxon>
        <taxon>Magnoliopsida</taxon>
        <taxon>eudicotyledons</taxon>
        <taxon>Gunneridae</taxon>
        <taxon>Pentapetalae</taxon>
        <taxon>asterids</taxon>
        <taxon>lamiids</taxon>
        <taxon>Solanales</taxon>
        <taxon>Solanaceae</taxon>
        <taxon>Solanoideae</taxon>
        <taxon>Datureae</taxon>
        <taxon>Datura</taxon>
    </lineage>
</organism>
<evidence type="ECO:0000313" key="2">
    <source>
        <dbReference type="Proteomes" id="UP000823775"/>
    </source>
</evidence>
<reference evidence="1 2" key="1">
    <citation type="journal article" date="2021" name="BMC Genomics">
        <title>Datura genome reveals duplications of psychoactive alkaloid biosynthetic genes and high mutation rate following tissue culture.</title>
        <authorList>
            <person name="Rajewski A."/>
            <person name="Carter-House D."/>
            <person name="Stajich J."/>
            <person name="Litt A."/>
        </authorList>
    </citation>
    <scope>NUCLEOTIDE SEQUENCE [LARGE SCALE GENOMIC DNA]</scope>
    <source>
        <strain evidence="1">AR-01</strain>
    </source>
</reference>
<sequence length="73" mass="7852">SNNVTNGDMPRTCPYHITMNTQTVIIDRAGCRHSGSNDKSPGPLWWASDHCNGLAVEAKSTAPRGALASWRNG</sequence>
<protein>
    <submittedName>
        <fullName evidence="1">Uncharacterized protein</fullName>
    </submittedName>
</protein>
<gene>
    <name evidence="1" type="ORF">HAX54_038895</name>
</gene>
<name>A0ABS8VM46_DATST</name>
<proteinExistence type="predicted"/>